<evidence type="ECO:0000259" key="1">
    <source>
        <dbReference type="Pfam" id="PF04448"/>
    </source>
</evidence>
<dbReference type="EMBL" id="QRTC01000054">
    <property type="protein sequence ID" value="RGQ36370.1"/>
    <property type="molecule type" value="Genomic_DNA"/>
</dbReference>
<comment type="caution">
    <text evidence="2">The sequence shown here is derived from an EMBL/GenBank/DDBJ whole genome shotgun (WGS) entry which is preliminary data.</text>
</comment>
<dbReference type="InterPro" id="IPR007539">
    <property type="entry name" value="DUF551"/>
</dbReference>
<sequence length="85" mass="9887">MTNNGWISVEDRLPEDGKYLCCFSSLGLGWCIDVLSYASDLNSVDDWEFYNEHHGGFYDLDSEYGYYEISEVAYWQPLPEPPEED</sequence>
<dbReference type="Proteomes" id="UP000284751">
    <property type="component" value="Unassembled WGS sequence"/>
</dbReference>
<evidence type="ECO:0000313" key="3">
    <source>
        <dbReference type="Proteomes" id="UP000284751"/>
    </source>
</evidence>
<name>A0A412AV74_9FIRM</name>
<protein>
    <submittedName>
        <fullName evidence="2">DUF551 domain-containing protein</fullName>
    </submittedName>
</protein>
<organism evidence="2 3">
    <name type="scientific">[Clostridium] leptum</name>
    <dbReference type="NCBI Taxonomy" id="1535"/>
    <lineage>
        <taxon>Bacteria</taxon>
        <taxon>Bacillati</taxon>
        <taxon>Bacillota</taxon>
        <taxon>Clostridia</taxon>
        <taxon>Eubacteriales</taxon>
        <taxon>Oscillospiraceae</taxon>
        <taxon>Oscillospiraceae incertae sedis</taxon>
    </lineage>
</organism>
<dbReference type="Pfam" id="PF04448">
    <property type="entry name" value="DUF551"/>
    <property type="match status" value="1"/>
</dbReference>
<accession>A0A412AV74</accession>
<evidence type="ECO:0000313" key="2">
    <source>
        <dbReference type="EMBL" id="RGQ36370.1"/>
    </source>
</evidence>
<dbReference type="AlphaFoldDB" id="A0A412AV74"/>
<reference evidence="2 3" key="1">
    <citation type="submission" date="2018-08" db="EMBL/GenBank/DDBJ databases">
        <title>A genome reference for cultivated species of the human gut microbiota.</title>
        <authorList>
            <person name="Zou Y."/>
            <person name="Xue W."/>
            <person name="Luo G."/>
        </authorList>
    </citation>
    <scope>NUCLEOTIDE SEQUENCE [LARGE SCALE GENOMIC DNA]</scope>
    <source>
        <strain evidence="2 3">AF28-26</strain>
    </source>
</reference>
<proteinExistence type="predicted"/>
<gene>
    <name evidence="2" type="ORF">DWY99_11610</name>
</gene>
<feature type="domain" description="DUF551" evidence="1">
    <location>
        <begin position="5"/>
        <end position="83"/>
    </location>
</feature>